<dbReference type="EMBL" id="NEDP02005415">
    <property type="protein sequence ID" value="OWF41267.1"/>
    <property type="molecule type" value="Genomic_DNA"/>
</dbReference>
<evidence type="ECO:0000256" key="6">
    <source>
        <dbReference type="ARBA" id="ARBA00022679"/>
    </source>
</evidence>
<evidence type="ECO:0000313" key="14">
    <source>
        <dbReference type="Proteomes" id="UP000242188"/>
    </source>
</evidence>
<dbReference type="FunFam" id="3.40.640.10:FF:000083">
    <property type="entry name" value="Selenocysteine lyase"/>
    <property type="match status" value="1"/>
</dbReference>
<evidence type="ECO:0000256" key="9">
    <source>
        <dbReference type="ARBA" id="ARBA00037407"/>
    </source>
</evidence>
<evidence type="ECO:0000256" key="2">
    <source>
        <dbReference type="ARBA" id="ARBA00004514"/>
    </source>
</evidence>
<dbReference type="InterPro" id="IPR015424">
    <property type="entry name" value="PyrdxlP-dep_Trfase"/>
</dbReference>
<evidence type="ECO:0000259" key="12">
    <source>
        <dbReference type="Pfam" id="PF00266"/>
    </source>
</evidence>
<evidence type="ECO:0000256" key="7">
    <source>
        <dbReference type="ARBA" id="ARBA00022898"/>
    </source>
</evidence>
<evidence type="ECO:0000256" key="1">
    <source>
        <dbReference type="ARBA" id="ARBA00001933"/>
    </source>
</evidence>
<evidence type="ECO:0000313" key="13">
    <source>
        <dbReference type="EMBL" id="OWF41267.1"/>
    </source>
</evidence>
<dbReference type="OrthoDB" id="10250117at2759"/>
<dbReference type="GO" id="GO:0016740">
    <property type="term" value="F:transferase activity"/>
    <property type="evidence" value="ECO:0007669"/>
    <property type="project" value="UniProtKB-KW"/>
</dbReference>
<evidence type="ECO:0000256" key="11">
    <source>
        <dbReference type="ARBA" id="ARBA00040554"/>
    </source>
</evidence>
<dbReference type="Proteomes" id="UP000242188">
    <property type="component" value="Unassembled WGS sequence"/>
</dbReference>
<comment type="subunit">
    <text evidence="4">Homodimer.</text>
</comment>
<organism evidence="13 14">
    <name type="scientific">Mizuhopecten yessoensis</name>
    <name type="common">Japanese scallop</name>
    <name type="synonym">Patinopecten yessoensis</name>
    <dbReference type="NCBI Taxonomy" id="6573"/>
    <lineage>
        <taxon>Eukaryota</taxon>
        <taxon>Metazoa</taxon>
        <taxon>Spiralia</taxon>
        <taxon>Lophotrochozoa</taxon>
        <taxon>Mollusca</taxon>
        <taxon>Bivalvia</taxon>
        <taxon>Autobranchia</taxon>
        <taxon>Pteriomorphia</taxon>
        <taxon>Pectinida</taxon>
        <taxon>Pectinoidea</taxon>
        <taxon>Pectinidae</taxon>
        <taxon>Mizuhopecten</taxon>
    </lineage>
</organism>
<dbReference type="GO" id="GO:0009000">
    <property type="term" value="F:selenocysteine lyase activity"/>
    <property type="evidence" value="ECO:0007669"/>
    <property type="project" value="UniProtKB-EC"/>
</dbReference>
<evidence type="ECO:0000256" key="4">
    <source>
        <dbReference type="ARBA" id="ARBA00011738"/>
    </source>
</evidence>
<evidence type="ECO:0000256" key="3">
    <source>
        <dbReference type="ARBA" id="ARBA00009236"/>
    </source>
</evidence>
<evidence type="ECO:0000256" key="10">
    <source>
        <dbReference type="ARBA" id="ARBA00039054"/>
    </source>
</evidence>
<keyword evidence="14" id="KW-1185">Reference proteome</keyword>
<dbReference type="InterPro" id="IPR015421">
    <property type="entry name" value="PyrdxlP-dep_Trfase_major"/>
</dbReference>
<comment type="function">
    <text evidence="9">Catalyzes the decomposition of L-selenocysteine to L-alanine and elemental selenium.</text>
</comment>
<keyword evidence="6" id="KW-0808">Transferase</keyword>
<feature type="domain" description="Aminotransferase class V" evidence="12">
    <location>
        <begin position="6"/>
        <end position="399"/>
    </location>
</feature>
<comment type="similarity">
    <text evidence="3">Belongs to the class-V pyridoxal-phosphate-dependent aminotransferase family.</text>
</comment>
<comment type="subcellular location">
    <subcellularLocation>
        <location evidence="2">Cytoplasm</location>
        <location evidence="2">Cytosol</location>
    </subcellularLocation>
</comment>
<comment type="caution">
    <text evidence="13">The sequence shown here is derived from an EMBL/GenBank/DDBJ whole genome shotgun (WGS) entry which is preliminary data.</text>
</comment>
<dbReference type="PIRSF" id="PIRSF005572">
    <property type="entry name" value="NifS"/>
    <property type="match status" value="1"/>
</dbReference>
<dbReference type="AlphaFoldDB" id="A0A210PXQ8"/>
<gene>
    <name evidence="13" type="ORF">KP79_PYT21448</name>
</gene>
<dbReference type="GO" id="GO:0005829">
    <property type="term" value="C:cytosol"/>
    <property type="evidence" value="ECO:0007669"/>
    <property type="project" value="UniProtKB-SubCell"/>
</dbReference>
<dbReference type="Gene3D" id="1.10.260.50">
    <property type="match status" value="1"/>
</dbReference>
<dbReference type="InterPro" id="IPR000192">
    <property type="entry name" value="Aminotrans_V_dom"/>
</dbReference>
<dbReference type="Pfam" id="PF00266">
    <property type="entry name" value="Aminotran_5"/>
    <property type="match status" value="1"/>
</dbReference>
<protein>
    <recommendedName>
        <fullName evidence="11">Selenocysteine lyase</fullName>
        <ecNumber evidence="10">4.4.1.16</ecNumber>
    </recommendedName>
</protein>
<keyword evidence="5" id="KW-0963">Cytoplasm</keyword>
<evidence type="ECO:0000256" key="8">
    <source>
        <dbReference type="ARBA" id="ARBA00023239"/>
    </source>
</evidence>
<reference evidence="13 14" key="1">
    <citation type="journal article" date="2017" name="Nat. Ecol. Evol.">
        <title>Scallop genome provides insights into evolution of bilaterian karyotype and development.</title>
        <authorList>
            <person name="Wang S."/>
            <person name="Zhang J."/>
            <person name="Jiao W."/>
            <person name="Li J."/>
            <person name="Xun X."/>
            <person name="Sun Y."/>
            <person name="Guo X."/>
            <person name="Huan P."/>
            <person name="Dong B."/>
            <person name="Zhang L."/>
            <person name="Hu X."/>
            <person name="Sun X."/>
            <person name="Wang J."/>
            <person name="Zhao C."/>
            <person name="Wang Y."/>
            <person name="Wang D."/>
            <person name="Huang X."/>
            <person name="Wang R."/>
            <person name="Lv J."/>
            <person name="Li Y."/>
            <person name="Zhang Z."/>
            <person name="Liu B."/>
            <person name="Lu W."/>
            <person name="Hui Y."/>
            <person name="Liang J."/>
            <person name="Zhou Z."/>
            <person name="Hou R."/>
            <person name="Li X."/>
            <person name="Liu Y."/>
            <person name="Li H."/>
            <person name="Ning X."/>
            <person name="Lin Y."/>
            <person name="Zhao L."/>
            <person name="Xing Q."/>
            <person name="Dou J."/>
            <person name="Li Y."/>
            <person name="Mao J."/>
            <person name="Guo H."/>
            <person name="Dou H."/>
            <person name="Li T."/>
            <person name="Mu C."/>
            <person name="Jiang W."/>
            <person name="Fu Q."/>
            <person name="Fu X."/>
            <person name="Miao Y."/>
            <person name="Liu J."/>
            <person name="Yu Q."/>
            <person name="Li R."/>
            <person name="Liao H."/>
            <person name="Li X."/>
            <person name="Kong Y."/>
            <person name="Jiang Z."/>
            <person name="Chourrout D."/>
            <person name="Li R."/>
            <person name="Bao Z."/>
        </authorList>
    </citation>
    <scope>NUCLEOTIDE SEQUENCE [LARGE SCALE GENOMIC DNA]</scope>
    <source>
        <strain evidence="13 14">PY_sf001</strain>
    </source>
</reference>
<proteinExistence type="inferred from homology"/>
<dbReference type="InterPro" id="IPR015422">
    <property type="entry name" value="PyrdxlP-dep_Trfase_small"/>
</dbReference>
<keyword evidence="7" id="KW-0663">Pyridoxal phosphate</keyword>
<dbReference type="FunFam" id="3.90.1150.10:FF:000065">
    <property type="entry name" value="Selenocysteine lyase"/>
    <property type="match status" value="1"/>
</dbReference>
<accession>A0A210PXQ8</accession>
<dbReference type="STRING" id="6573.A0A210PXQ8"/>
<dbReference type="Gene3D" id="3.40.640.10">
    <property type="entry name" value="Type I PLP-dependent aspartate aminotransferase-like (Major domain)"/>
    <property type="match status" value="1"/>
</dbReference>
<dbReference type="EC" id="4.4.1.16" evidence="10"/>
<keyword evidence="8 13" id="KW-0456">Lyase</keyword>
<dbReference type="SUPFAM" id="SSF53383">
    <property type="entry name" value="PLP-dependent transferases"/>
    <property type="match status" value="1"/>
</dbReference>
<sequence>MDQEKIYLDYNATTPLEPDVLGAISTALSEAWGNPSSSHAAGVKAKTVIDRARTNLATMVGAKSSDILFTSGGTEANNMILQTALKHFHLCHEITNGTDPSRGDNSDQLPHFITSNMEHDSVKLVLENLAEEGIASVTFVPASQKTGCVMKEDVIAAVRPSTCMISIMLANNETGVIQPIKEIFESIRHINLTRKNLPRILLHTDAAQAIGKMEVDVVEMDVDYLSIVGHKFYGPRIGAVFVRNLGSKEVPLYPMLYGGGQERNFRPGTENTGMIAGLGKAAELVVQYLDNYSKHMATVRDYLETRLQDVFGDRIHINGKFATSERLPNTCNVSILGHGLFGHMVLSHCDRLQASVGAACHAQNRPSHILLAIGIPESVARNALRLSVGRETTLADIDIVIEDLKQAVEFIENDSHVTEAITC</sequence>
<dbReference type="PANTHER" id="PTHR11601">
    <property type="entry name" value="CYSTEINE DESULFURYLASE FAMILY MEMBER"/>
    <property type="match status" value="1"/>
</dbReference>
<dbReference type="InterPro" id="IPR016454">
    <property type="entry name" value="Cysteine_dSase"/>
</dbReference>
<evidence type="ECO:0000256" key="5">
    <source>
        <dbReference type="ARBA" id="ARBA00022490"/>
    </source>
</evidence>
<dbReference type="Gene3D" id="3.90.1150.10">
    <property type="entry name" value="Aspartate Aminotransferase, domain 1"/>
    <property type="match status" value="1"/>
</dbReference>
<dbReference type="PANTHER" id="PTHR11601:SF62">
    <property type="entry name" value="SELENOCYSTEINE LYASE"/>
    <property type="match status" value="1"/>
</dbReference>
<comment type="cofactor">
    <cofactor evidence="1">
        <name>pyridoxal 5'-phosphate</name>
        <dbReference type="ChEBI" id="CHEBI:597326"/>
    </cofactor>
</comment>
<name>A0A210PXQ8_MIZYE</name>